<dbReference type="Pfam" id="PF02348">
    <property type="entry name" value="CTP_transf_3"/>
    <property type="match status" value="1"/>
</dbReference>
<dbReference type="Gene3D" id="3.90.550.10">
    <property type="entry name" value="Spore Coat Polysaccharide Biosynthesis Protein SpsA, Chain A"/>
    <property type="match status" value="2"/>
</dbReference>
<keyword evidence="3" id="KW-1185">Reference proteome</keyword>
<dbReference type="EC" id="2.4.-.-" evidence="2"/>
<proteinExistence type="predicted"/>
<dbReference type="SUPFAM" id="SSF53448">
    <property type="entry name" value="Nucleotide-diphospho-sugar transferases"/>
    <property type="match status" value="2"/>
</dbReference>
<dbReference type="EMBL" id="CP036262">
    <property type="protein sequence ID" value="QDS96357.1"/>
    <property type="molecule type" value="Genomic_DNA"/>
</dbReference>
<sequence>MNRKKVTVYITSHNYGRFLAQAIESVIAQTLCSWELWIVDDGSTDNTEQIARKYVAGNENLHFIRHSVPVGLRSSANEVLQSACGEYVIRLDADDYFDENALLVLAAFLDGNESVGLVYPNWIYVGENGEVLGVEQRKKVGVEAKVLDLPAHGACTMVRRRILKSVGGYDVQHDSQDGHELWIKVLHRFGVANVSTPLFYYRQHSESMSRDQRKMLESRQKIKRVLAARLEGAVRPRSVAVVPAKNSYRDLPGIVLQNVGGKPLIDHTLDAAVESRLFEKIYVYTDDDDVVDHCSGKEGVLAEVRDPDLSGPRSRLSEIVSSAVSRLEMAHQIFPDIVVALSVHSPLRTHEHIQKAVDTLLLYDVENVVSTCEDIELHFVHGENGLVPLNPGMISKLRYERESLYVGNGAVHAMWRDFVSCEDLYKGRLGHIVMPREFNYQIKAMADLPIVELAMQLHLLKEL</sequence>
<dbReference type="Proteomes" id="UP000320672">
    <property type="component" value="Chromosome"/>
</dbReference>
<dbReference type="GO" id="GO:0016758">
    <property type="term" value="F:hexosyltransferase activity"/>
    <property type="evidence" value="ECO:0007669"/>
    <property type="project" value="UniProtKB-ARBA"/>
</dbReference>
<protein>
    <submittedName>
        <fullName evidence="2">Glycosyltransferase EpsE</fullName>
        <ecNumber evidence="2">2.4.-.-</ecNumber>
    </submittedName>
</protein>
<keyword evidence="2" id="KW-0808">Transferase</keyword>
<dbReference type="KEGG" id="rml:FF011L_51650"/>
<organism evidence="2 3">
    <name type="scientific">Roseimaritima multifibrata</name>
    <dbReference type="NCBI Taxonomy" id="1930274"/>
    <lineage>
        <taxon>Bacteria</taxon>
        <taxon>Pseudomonadati</taxon>
        <taxon>Planctomycetota</taxon>
        <taxon>Planctomycetia</taxon>
        <taxon>Pirellulales</taxon>
        <taxon>Pirellulaceae</taxon>
        <taxon>Roseimaritima</taxon>
    </lineage>
</organism>
<gene>
    <name evidence="2" type="primary">epsE_6</name>
    <name evidence="2" type="ORF">FF011L_51650</name>
</gene>
<dbReference type="RefSeq" id="WP_145354514.1">
    <property type="nucleotide sequence ID" value="NZ_CP036262.1"/>
</dbReference>
<evidence type="ECO:0000313" key="2">
    <source>
        <dbReference type="EMBL" id="QDS96357.1"/>
    </source>
</evidence>
<dbReference type="PANTHER" id="PTHR22916:SF3">
    <property type="entry name" value="UDP-GLCNAC:BETAGAL BETA-1,3-N-ACETYLGLUCOSAMINYLTRANSFERASE-LIKE PROTEIN 1"/>
    <property type="match status" value="1"/>
</dbReference>
<accession>A0A517MNJ4</accession>
<dbReference type="InterPro" id="IPR003329">
    <property type="entry name" value="Cytidylyl_trans"/>
</dbReference>
<keyword evidence="2" id="KW-0328">Glycosyltransferase</keyword>
<dbReference type="InterPro" id="IPR001173">
    <property type="entry name" value="Glyco_trans_2-like"/>
</dbReference>
<dbReference type="OrthoDB" id="9772170at2"/>
<evidence type="ECO:0000259" key="1">
    <source>
        <dbReference type="Pfam" id="PF00535"/>
    </source>
</evidence>
<dbReference type="PANTHER" id="PTHR22916">
    <property type="entry name" value="GLYCOSYLTRANSFERASE"/>
    <property type="match status" value="1"/>
</dbReference>
<name>A0A517MNJ4_9BACT</name>
<dbReference type="InterPro" id="IPR029044">
    <property type="entry name" value="Nucleotide-diphossugar_trans"/>
</dbReference>
<reference evidence="2 3" key="1">
    <citation type="submission" date="2019-02" db="EMBL/GenBank/DDBJ databases">
        <title>Deep-cultivation of Planctomycetes and their phenomic and genomic characterization uncovers novel biology.</title>
        <authorList>
            <person name="Wiegand S."/>
            <person name="Jogler M."/>
            <person name="Boedeker C."/>
            <person name="Pinto D."/>
            <person name="Vollmers J."/>
            <person name="Rivas-Marin E."/>
            <person name="Kohn T."/>
            <person name="Peeters S.H."/>
            <person name="Heuer A."/>
            <person name="Rast P."/>
            <person name="Oberbeckmann S."/>
            <person name="Bunk B."/>
            <person name="Jeske O."/>
            <person name="Meyerdierks A."/>
            <person name="Storesund J.E."/>
            <person name="Kallscheuer N."/>
            <person name="Luecker S."/>
            <person name="Lage O.M."/>
            <person name="Pohl T."/>
            <person name="Merkel B.J."/>
            <person name="Hornburger P."/>
            <person name="Mueller R.-W."/>
            <person name="Bruemmer F."/>
            <person name="Labrenz M."/>
            <person name="Spormann A.M."/>
            <person name="Op den Camp H."/>
            <person name="Overmann J."/>
            <person name="Amann R."/>
            <person name="Jetten M.S.M."/>
            <person name="Mascher T."/>
            <person name="Medema M.H."/>
            <person name="Devos D.P."/>
            <person name="Kaster A.-K."/>
            <person name="Ovreas L."/>
            <person name="Rohde M."/>
            <person name="Galperin M.Y."/>
            <person name="Jogler C."/>
        </authorList>
    </citation>
    <scope>NUCLEOTIDE SEQUENCE [LARGE SCALE GENOMIC DNA]</scope>
    <source>
        <strain evidence="2 3">FF011L</strain>
    </source>
</reference>
<feature type="domain" description="Glycosyltransferase 2-like" evidence="1">
    <location>
        <begin position="7"/>
        <end position="164"/>
    </location>
</feature>
<dbReference type="Pfam" id="PF00535">
    <property type="entry name" value="Glycos_transf_2"/>
    <property type="match status" value="1"/>
</dbReference>
<dbReference type="AlphaFoldDB" id="A0A517MNJ4"/>
<evidence type="ECO:0000313" key="3">
    <source>
        <dbReference type="Proteomes" id="UP000320672"/>
    </source>
</evidence>